<feature type="region of interest" description="N-acetyltransferase" evidence="20">
    <location>
        <begin position="252"/>
        <end position="457"/>
    </location>
</feature>
<dbReference type="GO" id="GO:0005737">
    <property type="term" value="C:cytoplasm"/>
    <property type="evidence" value="ECO:0007669"/>
    <property type="project" value="UniProtKB-SubCell"/>
</dbReference>
<dbReference type="Pfam" id="PF00132">
    <property type="entry name" value="Hexapep"/>
    <property type="match status" value="1"/>
</dbReference>
<feature type="binding site" evidence="20">
    <location>
        <position position="423"/>
    </location>
    <ligand>
        <name>acetyl-CoA</name>
        <dbReference type="ChEBI" id="CHEBI:57288"/>
    </ligand>
</feature>
<evidence type="ECO:0000256" key="3">
    <source>
        <dbReference type="ARBA" id="ARBA00005208"/>
    </source>
</evidence>
<evidence type="ECO:0000256" key="19">
    <source>
        <dbReference type="ARBA" id="ARBA00049628"/>
    </source>
</evidence>
<evidence type="ECO:0000256" key="9">
    <source>
        <dbReference type="ARBA" id="ARBA00022723"/>
    </source>
</evidence>
<feature type="binding site" evidence="20">
    <location>
        <position position="440"/>
    </location>
    <ligand>
        <name>acetyl-CoA</name>
        <dbReference type="ChEBI" id="CHEBI:57288"/>
    </ligand>
</feature>
<dbReference type="UniPathway" id="UPA00113">
    <property type="reaction ID" value="UER00532"/>
</dbReference>
<keyword evidence="12 20" id="KW-0133">Cell shape</keyword>
<dbReference type="EMBL" id="QBKR01000020">
    <property type="protein sequence ID" value="PTX55236.1"/>
    <property type="molecule type" value="Genomic_DNA"/>
</dbReference>
<feature type="binding site" evidence="20">
    <location>
        <begin position="9"/>
        <end position="12"/>
    </location>
    <ligand>
        <name>UDP-N-acetyl-alpha-D-glucosamine</name>
        <dbReference type="ChEBI" id="CHEBI:57705"/>
    </ligand>
</feature>
<dbReference type="InterPro" id="IPR011004">
    <property type="entry name" value="Trimer_LpxA-like_sf"/>
</dbReference>
<comment type="caution">
    <text evidence="22">The sequence shown here is derived from an EMBL/GenBank/DDBJ whole genome shotgun (WGS) entry which is preliminary data.</text>
</comment>
<dbReference type="HAMAP" id="MF_01631">
    <property type="entry name" value="GlmU"/>
    <property type="match status" value="1"/>
</dbReference>
<evidence type="ECO:0000259" key="21">
    <source>
        <dbReference type="Pfam" id="PF00483"/>
    </source>
</evidence>
<evidence type="ECO:0000256" key="16">
    <source>
        <dbReference type="ARBA" id="ARBA00023316"/>
    </source>
</evidence>
<dbReference type="GO" id="GO:0006048">
    <property type="term" value="P:UDP-N-acetylglucosamine biosynthetic process"/>
    <property type="evidence" value="ECO:0007669"/>
    <property type="project" value="UniProtKB-UniPathway"/>
</dbReference>
<feature type="binding site" evidence="20">
    <location>
        <position position="140"/>
    </location>
    <ligand>
        <name>UDP-N-acetyl-alpha-D-glucosamine</name>
        <dbReference type="ChEBI" id="CHEBI:57705"/>
    </ligand>
</feature>
<dbReference type="GO" id="GO:0008360">
    <property type="term" value="P:regulation of cell shape"/>
    <property type="evidence" value="ECO:0007669"/>
    <property type="project" value="UniProtKB-KW"/>
</dbReference>
<dbReference type="GO" id="GO:0009245">
    <property type="term" value="P:lipid A biosynthetic process"/>
    <property type="evidence" value="ECO:0007669"/>
    <property type="project" value="UniProtKB-UniRule"/>
</dbReference>
<evidence type="ECO:0000313" key="22">
    <source>
        <dbReference type="EMBL" id="PTX55236.1"/>
    </source>
</evidence>
<evidence type="ECO:0000256" key="13">
    <source>
        <dbReference type="ARBA" id="ARBA00022984"/>
    </source>
</evidence>
<name>A0A2T6BGQ9_9BACL</name>
<comment type="cofactor">
    <cofactor evidence="20">
        <name>Mg(2+)</name>
        <dbReference type="ChEBI" id="CHEBI:18420"/>
    </cofactor>
    <text evidence="20">Binds 1 Mg(2+) ion per subunit.</text>
</comment>
<keyword evidence="8 20" id="KW-0548">Nucleotidyltransferase</keyword>
<feature type="binding site" evidence="20">
    <location>
        <position position="333"/>
    </location>
    <ligand>
        <name>UDP-N-acetyl-alpha-D-glucosamine</name>
        <dbReference type="ChEBI" id="CHEBI:57705"/>
    </ligand>
</feature>
<dbReference type="NCBIfam" id="TIGR01173">
    <property type="entry name" value="glmU"/>
    <property type="match status" value="1"/>
</dbReference>
<feature type="binding site" evidence="20">
    <location>
        <position position="155"/>
    </location>
    <ligand>
        <name>UDP-N-acetyl-alpha-D-glucosamine</name>
        <dbReference type="ChEBI" id="CHEBI:57705"/>
    </ligand>
</feature>
<feature type="binding site" evidence="20">
    <location>
        <position position="170"/>
    </location>
    <ligand>
        <name>UDP-N-acetyl-alpha-D-glucosamine</name>
        <dbReference type="ChEBI" id="CHEBI:57705"/>
    </ligand>
</feature>
<comment type="pathway">
    <text evidence="3 20">Nucleotide-sugar biosynthesis; UDP-N-acetyl-alpha-D-glucosamine biosynthesis; UDP-N-acetyl-alpha-D-glucosamine from N-acetyl-alpha-D-glucosamine 1-phosphate: step 1/1.</text>
</comment>
<protein>
    <recommendedName>
        <fullName evidence="20">Bifunctional protein GlmU</fullName>
    </recommendedName>
    <domain>
        <recommendedName>
            <fullName evidence="20">UDP-N-acetylglucosamine pyrophosphorylase</fullName>
            <ecNumber evidence="20">2.7.7.23</ecNumber>
        </recommendedName>
        <alternativeName>
            <fullName evidence="20">N-acetylglucosamine-1-phosphate uridyltransferase</fullName>
        </alternativeName>
    </domain>
    <domain>
        <recommendedName>
            <fullName evidence="20">Glucosamine-1-phosphate N-acetyltransferase</fullName>
            <ecNumber evidence="20">2.3.1.157</ecNumber>
        </recommendedName>
    </domain>
</protein>
<accession>A0A2T6BGQ9</accession>
<comment type="function">
    <text evidence="19 20">Catalyzes the last two sequential reactions in the de novo biosynthetic pathway for UDP-N-acetylglucosamine (UDP-GlcNAc). The C-terminal domain catalyzes the transfer of acetyl group from acetyl coenzyme A to glucosamine-1-phosphate (GlcN-1-P) to produce N-acetylglucosamine-1-phosphate (GlcNAc-1-P), which is converted into UDP-GlcNAc by the transfer of uridine 5-monophosphate (from uridine 5-triphosphate), a reaction catalyzed by the N-terminal domain.</text>
</comment>
<evidence type="ECO:0000313" key="23">
    <source>
        <dbReference type="Proteomes" id="UP000244240"/>
    </source>
</evidence>
<dbReference type="Proteomes" id="UP000244240">
    <property type="component" value="Unassembled WGS sequence"/>
</dbReference>
<dbReference type="Gene3D" id="3.90.550.10">
    <property type="entry name" value="Spore Coat Polysaccharide Biosynthesis Protein SpsA, Chain A"/>
    <property type="match status" value="1"/>
</dbReference>
<evidence type="ECO:0000256" key="12">
    <source>
        <dbReference type="ARBA" id="ARBA00022960"/>
    </source>
</evidence>
<dbReference type="SUPFAM" id="SSF51161">
    <property type="entry name" value="Trimeric LpxA-like enzymes"/>
    <property type="match status" value="1"/>
</dbReference>
<keyword evidence="7 20" id="KW-0808">Transferase</keyword>
<evidence type="ECO:0000256" key="4">
    <source>
        <dbReference type="ARBA" id="ARBA00007707"/>
    </source>
</evidence>
<dbReference type="CDD" id="cd03353">
    <property type="entry name" value="LbH_GlmU_C"/>
    <property type="match status" value="1"/>
</dbReference>
<dbReference type="InterPro" id="IPR038009">
    <property type="entry name" value="GlmU_C_LbH"/>
</dbReference>
<dbReference type="UniPathway" id="UPA00973"/>
<dbReference type="OrthoDB" id="9775031at2"/>
<organism evidence="22 23">
    <name type="scientific">Melghirimyces profundicolus</name>
    <dbReference type="NCBI Taxonomy" id="1242148"/>
    <lineage>
        <taxon>Bacteria</taxon>
        <taxon>Bacillati</taxon>
        <taxon>Bacillota</taxon>
        <taxon>Bacilli</taxon>
        <taxon>Bacillales</taxon>
        <taxon>Thermoactinomycetaceae</taxon>
        <taxon>Melghirimyces</taxon>
    </lineage>
</organism>
<feature type="region of interest" description="Linker" evidence="20">
    <location>
        <begin position="231"/>
        <end position="251"/>
    </location>
</feature>
<dbReference type="PANTHER" id="PTHR43584">
    <property type="entry name" value="NUCLEOTIDYL TRANSFERASE"/>
    <property type="match status" value="1"/>
</dbReference>
<dbReference type="RefSeq" id="WP_108025114.1">
    <property type="nucleotide sequence ID" value="NZ_QBKR01000020.1"/>
</dbReference>
<feature type="binding site" evidence="20">
    <location>
        <position position="228"/>
    </location>
    <ligand>
        <name>Mg(2+)</name>
        <dbReference type="ChEBI" id="CHEBI:18420"/>
    </ligand>
</feature>
<feature type="binding site" evidence="20">
    <location>
        <position position="366"/>
    </location>
    <ligand>
        <name>UDP-N-acetyl-alpha-D-glucosamine</name>
        <dbReference type="ChEBI" id="CHEBI:57705"/>
    </ligand>
</feature>
<dbReference type="EC" id="2.3.1.157" evidence="20"/>
<reference evidence="22 23" key="1">
    <citation type="submission" date="2018-04" db="EMBL/GenBank/DDBJ databases">
        <title>Genomic Encyclopedia of Archaeal and Bacterial Type Strains, Phase II (KMG-II): from individual species to whole genera.</title>
        <authorList>
            <person name="Goeker M."/>
        </authorList>
    </citation>
    <scope>NUCLEOTIDE SEQUENCE [LARGE SCALE GENOMIC DNA]</scope>
    <source>
        <strain evidence="22 23">DSM 45787</strain>
    </source>
</reference>
<evidence type="ECO:0000256" key="20">
    <source>
        <dbReference type="HAMAP-Rule" id="MF_01631"/>
    </source>
</evidence>
<feature type="binding site" evidence="20">
    <location>
        <begin position="386"/>
        <end position="387"/>
    </location>
    <ligand>
        <name>acetyl-CoA</name>
        <dbReference type="ChEBI" id="CHEBI:57288"/>
    </ligand>
</feature>
<dbReference type="GO" id="GO:0000287">
    <property type="term" value="F:magnesium ion binding"/>
    <property type="evidence" value="ECO:0007669"/>
    <property type="project" value="UniProtKB-UniRule"/>
</dbReference>
<sequence length="457" mass="49894">MENLFAVVLAAGKGTRMKSKVHKVLHPVCGKPIIDHIVDTLSELEVREKVVIVGHDAEAVENHLGERVSFARQKEQLGTAHAVMQAESHLSGETGVTLVLNGDHPLFTKETLEGLIRHHRESGAAATILTAEMTDPTGYGRVIRKEDGSVDRVVEHKDASEEERRVREVNTGTFCFDNRLLWKALSRVDNDNAQGEYYLPDVIPVLKGEGHRIAASRMTDPAEAKGINNRVQLAEAEKELRRRILHRHMMNGVTITDPDQTYIEPDVEIGADTIIHPGTILRGNTRIGSDCVIGPQADLTGVETADGVHIRYAVLQECFVGRGATVGPYTYIRPGSTLEERSKVGAFAEVKNTRLGAGSKVPHLSYAGDADIGENVNFSCGAITVNYDGRQKYRTTVEDGAFIGCNVNLVAPVTVRKGAYVAAGSTVTDDVPEEALAIARQRQTNKPEYAGKLRKKD</sequence>
<feature type="binding site" evidence="20">
    <location>
        <begin position="78"/>
        <end position="79"/>
    </location>
    <ligand>
        <name>UDP-N-acetyl-alpha-D-glucosamine</name>
        <dbReference type="ChEBI" id="CHEBI:57705"/>
    </ligand>
</feature>
<gene>
    <name evidence="20" type="primary">glmU</name>
    <name evidence="22" type="ORF">C8P63_12031</name>
</gene>
<dbReference type="Pfam" id="PF00483">
    <property type="entry name" value="NTP_transferase"/>
    <property type="match status" value="1"/>
</dbReference>
<evidence type="ECO:0000256" key="17">
    <source>
        <dbReference type="ARBA" id="ARBA00048247"/>
    </source>
</evidence>
<dbReference type="GO" id="GO:0009252">
    <property type="term" value="P:peptidoglycan biosynthetic process"/>
    <property type="evidence" value="ECO:0007669"/>
    <property type="project" value="UniProtKB-UniRule"/>
</dbReference>
<keyword evidence="13 20" id="KW-0573">Peptidoglycan synthesis</keyword>
<dbReference type="SUPFAM" id="SSF53448">
    <property type="entry name" value="Nucleotide-diphospho-sugar transferases"/>
    <property type="match status" value="1"/>
</dbReference>
<keyword evidence="10 20" id="KW-0677">Repeat</keyword>
<evidence type="ECO:0000256" key="18">
    <source>
        <dbReference type="ARBA" id="ARBA00048493"/>
    </source>
</evidence>
<dbReference type="GO" id="GO:0071555">
    <property type="term" value="P:cell wall organization"/>
    <property type="evidence" value="ECO:0007669"/>
    <property type="project" value="UniProtKB-KW"/>
</dbReference>
<dbReference type="InterPro" id="IPR005882">
    <property type="entry name" value="Bifunctional_GlmU"/>
</dbReference>
<feature type="binding site" evidence="20">
    <location>
        <position position="73"/>
    </location>
    <ligand>
        <name>UDP-N-acetyl-alpha-D-glucosamine</name>
        <dbReference type="ChEBI" id="CHEBI:57705"/>
    </ligand>
</feature>
<dbReference type="PANTHER" id="PTHR43584:SF3">
    <property type="entry name" value="BIFUNCTIONAL PROTEIN GLMU"/>
    <property type="match status" value="1"/>
</dbReference>
<dbReference type="InterPro" id="IPR050065">
    <property type="entry name" value="GlmU-like"/>
</dbReference>
<evidence type="ECO:0000256" key="14">
    <source>
        <dbReference type="ARBA" id="ARBA00023268"/>
    </source>
</evidence>
<comment type="catalytic activity">
    <reaction evidence="17 20">
        <text>alpha-D-glucosamine 1-phosphate + acetyl-CoA = N-acetyl-alpha-D-glucosamine 1-phosphate + CoA + H(+)</text>
        <dbReference type="Rhea" id="RHEA:13725"/>
        <dbReference type="ChEBI" id="CHEBI:15378"/>
        <dbReference type="ChEBI" id="CHEBI:57287"/>
        <dbReference type="ChEBI" id="CHEBI:57288"/>
        <dbReference type="ChEBI" id="CHEBI:57776"/>
        <dbReference type="ChEBI" id="CHEBI:58516"/>
        <dbReference type="EC" id="2.3.1.157"/>
    </reaction>
</comment>
<evidence type="ECO:0000256" key="6">
    <source>
        <dbReference type="ARBA" id="ARBA00022490"/>
    </source>
</evidence>
<dbReference type="GO" id="GO:0019134">
    <property type="term" value="F:glucosamine-1-phosphate N-acetyltransferase activity"/>
    <property type="evidence" value="ECO:0007669"/>
    <property type="project" value="UniProtKB-UniRule"/>
</dbReference>
<feature type="binding site" evidence="20">
    <location>
        <position position="103"/>
    </location>
    <ligand>
        <name>Mg(2+)</name>
        <dbReference type="ChEBI" id="CHEBI:18420"/>
    </ligand>
</feature>
<dbReference type="GO" id="GO:0003977">
    <property type="term" value="F:UDP-N-acetylglucosamine diphosphorylase activity"/>
    <property type="evidence" value="ECO:0007669"/>
    <property type="project" value="UniProtKB-UniRule"/>
</dbReference>
<comment type="subunit">
    <text evidence="20">Homotrimer.</text>
</comment>
<feature type="binding site" evidence="20">
    <location>
        <position position="23"/>
    </location>
    <ligand>
        <name>UDP-N-acetyl-alpha-D-glucosamine</name>
        <dbReference type="ChEBI" id="CHEBI:57705"/>
    </ligand>
</feature>
<feature type="binding site" evidence="20">
    <location>
        <position position="351"/>
    </location>
    <ligand>
        <name>UDP-N-acetyl-alpha-D-glucosamine</name>
        <dbReference type="ChEBI" id="CHEBI:57705"/>
    </ligand>
</feature>
<comment type="pathway">
    <text evidence="20">Bacterial outer membrane biogenesis; LPS lipid A biosynthesis.</text>
</comment>
<keyword evidence="16 20" id="KW-0961">Cell wall biogenesis/degradation</keyword>
<evidence type="ECO:0000256" key="8">
    <source>
        <dbReference type="ARBA" id="ARBA00022695"/>
    </source>
</evidence>
<keyword evidence="23" id="KW-1185">Reference proteome</keyword>
<feature type="binding site" evidence="20">
    <location>
        <position position="377"/>
    </location>
    <ligand>
        <name>UDP-N-acetyl-alpha-D-glucosamine</name>
        <dbReference type="ChEBI" id="CHEBI:57705"/>
    </ligand>
</feature>
<comment type="similarity">
    <text evidence="4 20">In the C-terminal section; belongs to the transferase hexapeptide repeat family.</text>
</comment>
<evidence type="ECO:0000256" key="11">
    <source>
        <dbReference type="ARBA" id="ARBA00022842"/>
    </source>
</evidence>
<dbReference type="GO" id="GO:0016020">
    <property type="term" value="C:membrane"/>
    <property type="evidence" value="ECO:0007669"/>
    <property type="project" value="GOC"/>
</dbReference>
<dbReference type="NCBIfam" id="NF010934">
    <property type="entry name" value="PRK14354.1"/>
    <property type="match status" value="1"/>
</dbReference>
<keyword evidence="9 20" id="KW-0479">Metal-binding</keyword>
<feature type="binding site" evidence="20">
    <location>
        <position position="228"/>
    </location>
    <ligand>
        <name>UDP-N-acetyl-alpha-D-glucosamine</name>
        <dbReference type="ChEBI" id="CHEBI:57705"/>
    </ligand>
</feature>
<dbReference type="InterPro" id="IPR029044">
    <property type="entry name" value="Nucleotide-diphossugar_trans"/>
</dbReference>
<dbReference type="GO" id="GO:0000902">
    <property type="term" value="P:cell morphogenesis"/>
    <property type="evidence" value="ECO:0007669"/>
    <property type="project" value="UniProtKB-UniRule"/>
</dbReference>
<dbReference type="Gene3D" id="2.160.10.10">
    <property type="entry name" value="Hexapeptide repeat proteins"/>
    <property type="match status" value="1"/>
</dbReference>
<dbReference type="InterPro" id="IPR005835">
    <property type="entry name" value="NTP_transferase_dom"/>
</dbReference>
<dbReference type="CDD" id="cd02540">
    <property type="entry name" value="GT2_GlmU_N_bac"/>
    <property type="match status" value="1"/>
</dbReference>
<comment type="subcellular location">
    <subcellularLocation>
        <location evidence="1 20">Cytoplasm</location>
    </subcellularLocation>
</comment>
<comment type="pathway">
    <text evidence="2 20">Nucleotide-sugar biosynthesis; UDP-N-acetyl-alpha-D-glucosamine biosynthesis; N-acetyl-alpha-D-glucosamine 1-phosphate from alpha-D-glucosamine 6-phosphate (route II): step 2/2.</text>
</comment>
<evidence type="ECO:0000256" key="10">
    <source>
        <dbReference type="ARBA" id="ARBA00022737"/>
    </source>
</evidence>
<keyword evidence="15 20" id="KW-0012">Acyltransferase</keyword>
<keyword evidence="6 20" id="KW-0963">Cytoplasm</keyword>
<evidence type="ECO:0000256" key="2">
    <source>
        <dbReference type="ARBA" id="ARBA00005166"/>
    </source>
</evidence>
<comment type="caution">
    <text evidence="20">Lacks conserved residue(s) required for the propagation of feature annotation.</text>
</comment>
<dbReference type="AlphaFoldDB" id="A0A2T6BGQ9"/>
<dbReference type="InterPro" id="IPR001451">
    <property type="entry name" value="Hexapep"/>
</dbReference>
<keyword evidence="14 20" id="KW-0511">Multifunctional enzyme</keyword>
<feature type="domain" description="Nucleotidyl transferase" evidence="21">
    <location>
        <begin position="6"/>
        <end position="211"/>
    </location>
</feature>
<comment type="similarity">
    <text evidence="5 20">In the N-terminal section; belongs to the N-acetylglucosamine-1-phosphate uridyltransferase family.</text>
</comment>
<comment type="catalytic activity">
    <reaction evidence="18 20">
        <text>N-acetyl-alpha-D-glucosamine 1-phosphate + UTP + H(+) = UDP-N-acetyl-alpha-D-glucosamine + diphosphate</text>
        <dbReference type="Rhea" id="RHEA:13509"/>
        <dbReference type="ChEBI" id="CHEBI:15378"/>
        <dbReference type="ChEBI" id="CHEBI:33019"/>
        <dbReference type="ChEBI" id="CHEBI:46398"/>
        <dbReference type="ChEBI" id="CHEBI:57705"/>
        <dbReference type="ChEBI" id="CHEBI:57776"/>
        <dbReference type="EC" id="2.7.7.23"/>
    </reaction>
</comment>
<evidence type="ECO:0000256" key="7">
    <source>
        <dbReference type="ARBA" id="ARBA00022679"/>
    </source>
</evidence>
<evidence type="ECO:0000256" key="1">
    <source>
        <dbReference type="ARBA" id="ARBA00004496"/>
    </source>
</evidence>
<dbReference type="EC" id="2.7.7.23" evidence="20"/>
<keyword evidence="11 20" id="KW-0460">Magnesium</keyword>
<feature type="region of interest" description="Pyrophosphorylase" evidence="20">
    <location>
        <begin position="1"/>
        <end position="230"/>
    </location>
</feature>
<evidence type="ECO:0000256" key="5">
    <source>
        <dbReference type="ARBA" id="ARBA00007947"/>
    </source>
</evidence>
<feature type="active site" description="Proton acceptor" evidence="20">
    <location>
        <position position="363"/>
    </location>
</feature>
<evidence type="ECO:0000256" key="15">
    <source>
        <dbReference type="ARBA" id="ARBA00023315"/>
    </source>
</evidence>
<proteinExistence type="inferred from homology"/>